<accession>A0A914WN67</accession>
<keyword evidence="1" id="KW-1133">Transmembrane helix</keyword>
<protein>
    <submittedName>
        <fullName evidence="3">Uncharacterized protein</fullName>
    </submittedName>
</protein>
<keyword evidence="2" id="KW-1185">Reference proteome</keyword>
<reference evidence="3" key="1">
    <citation type="submission" date="2022-11" db="UniProtKB">
        <authorList>
            <consortium name="WormBaseParasite"/>
        </authorList>
    </citation>
    <scope>IDENTIFICATION</scope>
</reference>
<sequence>MSQKQTSAGRVTSKFNSADAHVYKPVYFPSRCPIKEVVVPRRPTVCQCNWRKLQSIRLIRDRLSNPSSFFLISNSFFIFVQGSYLIKMLRVNAPIRMAVATLNTSSRLTSPLQQHPKMVVTEQVITQSTVPQHAKKLVTFGNSDFGFTRFREEEKVNARPLDAVEKVADLMAREWHGAGKRMNSYGA</sequence>
<evidence type="ECO:0000313" key="3">
    <source>
        <dbReference type="WBParaSite" id="PSAMB.scaffold468size50171.g6221.t1"/>
    </source>
</evidence>
<dbReference type="Proteomes" id="UP000887566">
    <property type="component" value="Unplaced"/>
</dbReference>
<evidence type="ECO:0000313" key="2">
    <source>
        <dbReference type="Proteomes" id="UP000887566"/>
    </source>
</evidence>
<keyword evidence="1" id="KW-0812">Transmembrane</keyword>
<feature type="transmembrane region" description="Helical" evidence="1">
    <location>
        <begin position="68"/>
        <end position="86"/>
    </location>
</feature>
<evidence type="ECO:0000256" key="1">
    <source>
        <dbReference type="SAM" id="Phobius"/>
    </source>
</evidence>
<organism evidence="2 3">
    <name type="scientific">Plectus sambesii</name>
    <dbReference type="NCBI Taxonomy" id="2011161"/>
    <lineage>
        <taxon>Eukaryota</taxon>
        <taxon>Metazoa</taxon>
        <taxon>Ecdysozoa</taxon>
        <taxon>Nematoda</taxon>
        <taxon>Chromadorea</taxon>
        <taxon>Plectida</taxon>
        <taxon>Plectina</taxon>
        <taxon>Plectoidea</taxon>
        <taxon>Plectidae</taxon>
        <taxon>Plectus</taxon>
    </lineage>
</organism>
<keyword evidence="1" id="KW-0472">Membrane</keyword>
<dbReference type="AlphaFoldDB" id="A0A914WN67"/>
<name>A0A914WN67_9BILA</name>
<dbReference type="WBParaSite" id="PSAMB.scaffold468size50171.g6221.t1">
    <property type="protein sequence ID" value="PSAMB.scaffold468size50171.g6221.t1"/>
    <property type="gene ID" value="PSAMB.scaffold468size50171.g6221"/>
</dbReference>
<proteinExistence type="predicted"/>